<evidence type="ECO:0000256" key="3">
    <source>
        <dbReference type="ARBA" id="ARBA00022553"/>
    </source>
</evidence>
<dbReference type="InterPro" id="IPR049552">
    <property type="entry name" value="PKS_DH_N"/>
</dbReference>
<evidence type="ECO:0000256" key="4">
    <source>
        <dbReference type="ARBA" id="ARBA00022598"/>
    </source>
</evidence>
<dbReference type="Pfam" id="PF00109">
    <property type="entry name" value="ketoacyl-synt"/>
    <property type="match status" value="1"/>
</dbReference>
<dbReference type="SMART" id="SM00827">
    <property type="entry name" value="PKS_AT"/>
    <property type="match status" value="1"/>
</dbReference>
<comment type="similarity">
    <text evidence="9">In the C-terminal section; belongs to the NRP synthetase family.</text>
</comment>
<evidence type="ECO:0000256" key="6">
    <source>
        <dbReference type="ARBA" id="ARBA00022679"/>
    </source>
</evidence>
<dbReference type="SUPFAM" id="SSF51735">
    <property type="entry name" value="NAD(P)-binding Rossmann-fold domains"/>
    <property type="match status" value="2"/>
</dbReference>
<dbReference type="CDD" id="cd05930">
    <property type="entry name" value="A_NRPS"/>
    <property type="match status" value="1"/>
</dbReference>
<dbReference type="RefSeq" id="XP_040736978.1">
    <property type="nucleotide sequence ID" value="XM_040881285.1"/>
</dbReference>
<dbReference type="Gene3D" id="3.30.559.10">
    <property type="entry name" value="Chloramphenicol acetyltransferase-like domain"/>
    <property type="match status" value="2"/>
</dbReference>
<dbReference type="SUPFAM" id="SSF53901">
    <property type="entry name" value="Thiolase-like"/>
    <property type="match status" value="1"/>
</dbReference>
<dbReference type="Gene3D" id="1.10.1200.10">
    <property type="entry name" value="ACP-like"/>
    <property type="match status" value="2"/>
</dbReference>
<dbReference type="InterPro" id="IPR013120">
    <property type="entry name" value="FAR_NAD-bd"/>
</dbReference>
<organism evidence="16 17">
    <name type="scientific">Talaromyces amestolkiae</name>
    <dbReference type="NCBI Taxonomy" id="1196081"/>
    <lineage>
        <taxon>Eukaryota</taxon>
        <taxon>Fungi</taxon>
        <taxon>Dikarya</taxon>
        <taxon>Ascomycota</taxon>
        <taxon>Pezizomycotina</taxon>
        <taxon>Eurotiomycetes</taxon>
        <taxon>Eurotiomycetidae</taxon>
        <taxon>Eurotiales</taxon>
        <taxon>Trichocomaceae</taxon>
        <taxon>Talaromyces</taxon>
        <taxon>Talaromyces sect. Talaromyces</taxon>
    </lineage>
</organism>
<dbReference type="GO" id="GO:0004312">
    <property type="term" value="F:fatty acid synthase activity"/>
    <property type="evidence" value="ECO:0007669"/>
    <property type="project" value="TreeGrafter"/>
</dbReference>
<sequence length="3937" mass="434970">MSSQPIAIIGAGCRFPGDVDSPSKLWNLLKQPRDLLSEIPPERYNVNAFYHPDGKHHNATNVRHSYFLGENPRAWDANFFAIKPQEAECMDPQHRLTLEVVYEALCNAGLRMEDLQGSSTAAYVGLMSSDYTDIIQHDLKMAPQLFGVGVANSLASNRISYFFDWHGPSVTLDTACSGSLVAVHHAARALRNGDCSVAVAAGSNLLLGPKLYIAESKLSMLSPTGRSRMWDAAADGYGRGEGIGAVILKTLDQALKDGDKIDCIIRETGVNQDGRTLGITMPSNLAQEALIRETYRRAGLDPSNPTDRCQYFEAHGTGTPAGDPQESQAISRAFFGDRARGKNEEPLYVGSIKTIIGHTEGTAGIAGLLKASLAVQNGLIPPNMLFEKISPRVAPYYNDLKIVTGECLPWPSLPNGVPRRASVNSFGYGGTNCHVIVEQFIDPRSSPLVGRPLISAVPLTISANSEVSLCDSIERLLVYLREHPQTSIRDVTWTLYEKRSVLPFRIAVPARDPSEACRNLERKLEELKSNGNAKNVTKTIVTKTKPRVLGIFTGQGAQWAGMGKMLLQHSEYAREIIDELDDALRSLPTEDRPTWTLLGELQKDKDESRVYNAEFSQPLCAAVQILLVKLLRIAGVNFTTVVGHSSGEIGCAFASGSLTASQAIKVAYFRGRVLDEAESPSGAPGAMMAIGSSLEDARALCFSEQFAGRICVAASNGPDSVTLSGDLNAIEEAKAVLDSVHKFARILRVDRAYHSHHMKPCARTYIKSLRPYFRVPAGRSQCNWISSVRPPHRMTSNEANPEYWKDNLVSPVLFSEAVEAALSSETVPFDVIIEVGPHPALKGPCLSTVQSATGKELPYTGCMERNENDWTSLISAFGFLWERFGSNATNPSLLDSVVFGDGNLPAPNMVNDLPMYPWDHRRLYYTESRLLHNYLYANDKFQHPFLGTLDTNATTDSWKWHNVLLPREMSWLDGHRLQGLTVLPGAFYVVMAMEAALLMIPAKKPVSLMEVRGLELGKAITFDGEDDAAEVTFKMDVISPIPDGDGLFELAFQCDSCLSKERALSWSARGKLLVMLGSESAFELAPPAKEPPHLMETSPDMFYKAQQELGFGYTGHFRGLDSIRRATGHSRGTMKVAPPFDENTSQKWIIHPATLDLALQAPYVAYHAPKDGRVQSLYIPVIIERIALNPFIARSITGGSIDFAADNIDGKSADVCLSVDGNTVVQIEGLKSRSFSDKSEAEDRAMFSEVVWKHWPPTPITGVDSVSEEEKNVGIAAERMVYYCIKNLMLHLSENDKQEALTDHQHIFDWAERVLTLVAAGEHPFYQAAWDTDTPRDIEQLIAHYPSSTELKIINRIGENLSAAIFDDADMHGILTEDELLRSLLDSKSYTASYKHLGEMVSSLTHRYPDIEVLEIGAGTGKATRHVLQNLASVYKGYTFTDINPEIIKQAEEGFSKTTSRMTFRTLDISSSPESQGFKPHTYDLVIAANVFSATNNISEALSNARSLLKPGGYLLVVEITNTRQTRLDFIFGALPGWWKSTSEERGPSPIIPWSSWDSLLREHDFSGIEYHSPLADSDLRASDLVVSRYMNDKMNVLEQPLSPALRELGSWLSDTPITVIGGATKTSCQVLEDVKRSLPRRSIRSYQTIKDLPQENKGSYVILSELDSPLFASLEEETLNTLKNLFASARTILWITTGAYTEEPYQAMIVGFTRTLRQEYPEVCLQILDFHDTSDISGKEVAASLLRLETAPDLRPTDLLWTTEPEIRLKGGSKYFPRVKADIPRNLRYNSRNRRILEQTPLDSKIVSIVPGLEGAEYHFQASSGIPESSDDSSQSDSVLVEVRHSLLQAVSVGHSGFLYIVHGKILGTKTDVIALSESHSSIVKVPARWTLPCSPERPVDFLSALAANMMASLILVNVPSKRTIIVNDPFDSLIGPLIKEAAERNVNLKLTTTDKTRLVENSNANWILLHPRPTQSMINRTFGINVHSFWNLSTMQGPDDVGNKLAASLPVDCFKRTRSDLLRPLSSFNGEETILQGLLKTTAASVNIKEVRPCQPISVLSITEDSNQLDDFTLLDWTTVTSLPTLVQPIDSTDLFTDQKTYVLFGLTGDLGRGLCRWMVRQGARYIVLASRNPKIDPAWLDMMKDEGATVQTQSIDVSDRNSLRTALDNIQATLPPIAGIAHAPMVLQDALFENMDYESMQVVLEAKVKGAIHLNEYFDHQRPLDFFICFSSLAAIAGNSGQSNYTAANNFLSTLTAQRRRRGLAGSCIALSAVYGIGYVAKAARESDYELNPYTFVPIGEQDVDELFAEAVVAGKPQPDGEPVEIITGIPYLEYKNREHITHFDDPRVSFWRLPNEESRSDHSSSHGFLSLRDKLLVTTDSDGAFAVLKDALVGKLRSTLRLASNEPVDEDGPLIDQGVDSLVAVTLRTWFSKELGADVPVLRIIGGASLSELAQSVLEKLDPAMLPLVLEQTAEDDDTQSSTESSKSDDASSNRLVPTPLTPPEDDDLDAKDTEDYISFQPSITADSFPLEVTASNESILARAQSQVHEAKMSYNQARFWAMRSLVPDESFFTVAIGLWIVDSLRVDKLRAAVGTITQRHEIFRTRFCDSEDGVPLQIISPTSSIQLEEIECTDKSAASEGFRDICRRRFDPASGDTACFVLFNWGAKESLLAIAYHHILLDGASFDLLFNELNSIHQGLRNLPEPFQYVEFSERQRADMEEGKMAEDMTYWRNEYQTLPPPLSLLPVAQSSSRKELLSYDQHEATVQLPPLLATRIKDQSRKHKANPVHFYMAALNVMLARFTTTDDVCIGEQSFGEMVTQCRTKIREAVAHNRLPFDELVQMLNVPRSSHHTPLFQAFLDYRQGRADPRRDPEMMKPGMLQIAGIETSRSRTAYDISLEVNDEPLGTTIRMKTQKSSYPPEAASLLLNSFVNLLSTFSRNPALSMGGVRMFSKSEVDKAVKVGQGEIRETPSPSLMHSIRSYCQTTPDNLALEGCEMSLSYAEMASRIDGISTTLLVSGVEKGNHVVILQHPTPDWVCSMLAILNIGAVCIPVDPSWPTARQESVICSSETRVVLTSDPDQSKNDYGFVTINVSSIPSSTESCPEQPSMAGSAPAVVLYSSGTTGAPKGIVLTHGGIADRVEVMEKLGLMQPRVLQQSAITFDHALTQVFLGLRFGGSVYIVPREIRRDSKAITRLIVDKNIEYTKATPSEYNSWLWVGADTLREARNWKVAGIGGEVISRSLLDSLKSLDLAQLRVFSDYGPAEATLSSYRIELQYKSDSSTEQRVPLGRHLPNVSTYIVDESRQPVPLGWPGEILIGGPGISTGYFKQPELTAQKFVPDQFASARHAELGWKTAFCSGDRGRMREDGSLVFDGRISSQSTQVKLRGFRVDLADIEQSILDSANSLVTSVAVTLRGKELDQKFLVGHLVFATGLSAEKRESLLRRLPYQLPVPSYMRPAMLFSLEEIPMTSHGKIDREAISQISLPKLSSVERSSLAGEMGNIWLLWSRVLPREAILSLKPVRETDFISAGGNSLLLVKLQALIHQEMQVDIPLARLLEDTTLEGMATACETAAALSLESIDWDSELKLDIQPIQLIDSERRPKQGEGIHVVVTGASGFIGRHVLQQLNDMQNVSRISCLAVRQKSFDMLRSKSLSKVELYQGDLTSPSLGLSAADLKALSQDADVILHCGSDRSFWNPYRLLRVANVISTKELVRLAAPRKTPIVFISSGAIDDIHSVADLSRPDVTGYLASKYINETLLKQAREKHEIPVTIIRMLDGDTTTKKDDIAQSPINILEVTEAICQMGLQLGKRFQHEDLSAGSSISFARVTDLSSLICKEIQRLCVHSAENKQNNSAVHYHHYAESACLHGEGWATLFGVGSKNSVLYQQWQKLPVIPATTWFGEAKMNGFEYSIASQVVQIGDMVSRR</sequence>
<keyword evidence="6" id="KW-0808">Transferase</keyword>
<dbReference type="InterPro" id="IPR049551">
    <property type="entry name" value="PKS_DH_C"/>
</dbReference>
<dbReference type="CDD" id="cd02440">
    <property type="entry name" value="AdoMet_MTases"/>
    <property type="match status" value="1"/>
</dbReference>
<dbReference type="InterPro" id="IPR001242">
    <property type="entry name" value="Condensation_dom"/>
</dbReference>
<evidence type="ECO:0000313" key="16">
    <source>
        <dbReference type="EMBL" id="RAO72464.1"/>
    </source>
</evidence>
<dbReference type="Pfam" id="PF08659">
    <property type="entry name" value="KR"/>
    <property type="match status" value="1"/>
</dbReference>
<dbReference type="GO" id="GO:0009403">
    <property type="term" value="P:toxin biosynthetic process"/>
    <property type="evidence" value="ECO:0007669"/>
    <property type="project" value="UniProtKB-ARBA"/>
</dbReference>
<dbReference type="GO" id="GO:0032259">
    <property type="term" value="P:methylation"/>
    <property type="evidence" value="ECO:0007669"/>
    <property type="project" value="UniProtKB-KW"/>
</dbReference>
<evidence type="ECO:0000256" key="11">
    <source>
        <dbReference type="SAM" id="Coils"/>
    </source>
</evidence>
<dbReference type="PANTHER" id="PTHR43775">
    <property type="entry name" value="FATTY ACID SYNTHASE"/>
    <property type="match status" value="1"/>
</dbReference>
<dbReference type="InterPro" id="IPR036736">
    <property type="entry name" value="ACP-like_sf"/>
</dbReference>
<dbReference type="Pfam" id="PF21089">
    <property type="entry name" value="PKS_DH_N"/>
    <property type="match status" value="1"/>
</dbReference>
<feature type="coiled-coil region" evidence="11">
    <location>
        <begin position="510"/>
        <end position="537"/>
    </location>
</feature>
<evidence type="ECO:0000259" key="15">
    <source>
        <dbReference type="PROSITE" id="PS52019"/>
    </source>
</evidence>
<evidence type="ECO:0000256" key="5">
    <source>
        <dbReference type="ARBA" id="ARBA00022603"/>
    </source>
</evidence>
<dbReference type="Pfam" id="PF00668">
    <property type="entry name" value="Condensation"/>
    <property type="match status" value="2"/>
</dbReference>
<comment type="pathway">
    <text evidence="1">Secondary metabolite biosynthesis.</text>
</comment>
<dbReference type="GO" id="GO:0016874">
    <property type="term" value="F:ligase activity"/>
    <property type="evidence" value="ECO:0007669"/>
    <property type="project" value="UniProtKB-KW"/>
</dbReference>
<keyword evidence="8" id="KW-0511">Multifunctional enzyme</keyword>
<dbReference type="Gene3D" id="3.40.50.150">
    <property type="entry name" value="Vaccinia Virus protein VP39"/>
    <property type="match status" value="1"/>
</dbReference>
<keyword evidence="7" id="KW-0677">Repeat</keyword>
<evidence type="ECO:0000256" key="2">
    <source>
        <dbReference type="ARBA" id="ARBA00022450"/>
    </source>
</evidence>
<dbReference type="Gene3D" id="3.10.129.110">
    <property type="entry name" value="Polyketide synthase dehydratase"/>
    <property type="match status" value="1"/>
</dbReference>
<dbReference type="Pfam" id="PF00698">
    <property type="entry name" value="Acyl_transf_1"/>
    <property type="match status" value="1"/>
</dbReference>
<dbReference type="InterPro" id="IPR045851">
    <property type="entry name" value="AMP-bd_C_sf"/>
</dbReference>
<dbReference type="Pfam" id="PF14765">
    <property type="entry name" value="PS-DH"/>
    <property type="match status" value="1"/>
</dbReference>
<dbReference type="Gene3D" id="3.40.47.10">
    <property type="match status" value="1"/>
</dbReference>
<dbReference type="PANTHER" id="PTHR43775:SF20">
    <property type="entry name" value="HYBRID PKS-NRPS SYNTHETASE APDA"/>
    <property type="match status" value="1"/>
</dbReference>
<dbReference type="InterPro" id="IPR016036">
    <property type="entry name" value="Malonyl_transacylase_ACP-bd"/>
</dbReference>
<dbReference type="CDD" id="cd00833">
    <property type="entry name" value="PKS"/>
    <property type="match status" value="1"/>
</dbReference>
<dbReference type="Proteomes" id="UP000249363">
    <property type="component" value="Unassembled WGS sequence"/>
</dbReference>
<evidence type="ECO:0000313" key="17">
    <source>
        <dbReference type="Proteomes" id="UP000249363"/>
    </source>
</evidence>
<dbReference type="InterPro" id="IPR049900">
    <property type="entry name" value="PKS_mFAS_DH"/>
</dbReference>
<dbReference type="InterPro" id="IPR050091">
    <property type="entry name" value="PKS_NRPS_Biosynth_Enz"/>
</dbReference>
<dbReference type="Pfam" id="PF07993">
    <property type="entry name" value="NAD_binding_4"/>
    <property type="match status" value="1"/>
</dbReference>
<dbReference type="InterPro" id="IPR042104">
    <property type="entry name" value="PKS_dehydratase_sf"/>
</dbReference>
<dbReference type="InterPro" id="IPR000873">
    <property type="entry name" value="AMP-dep_synth/lig_dom"/>
</dbReference>
<keyword evidence="2" id="KW-0596">Phosphopantetheine</keyword>
<evidence type="ECO:0008006" key="18">
    <source>
        <dbReference type="Google" id="ProtNLM"/>
    </source>
</evidence>
<dbReference type="InterPro" id="IPR023213">
    <property type="entry name" value="CAT-like_dom_sf"/>
</dbReference>
<dbReference type="CDD" id="cd19532">
    <property type="entry name" value="C_PKS-NRPS"/>
    <property type="match status" value="1"/>
</dbReference>
<proteinExistence type="inferred from homology"/>
<feature type="domain" description="Ketosynthase family 3 (KS3)" evidence="14">
    <location>
        <begin position="3"/>
        <end position="439"/>
    </location>
</feature>
<dbReference type="Gene3D" id="3.30.300.30">
    <property type="match status" value="1"/>
</dbReference>
<evidence type="ECO:0000256" key="8">
    <source>
        <dbReference type="ARBA" id="ARBA00023268"/>
    </source>
</evidence>
<dbReference type="Gene3D" id="3.30.559.30">
    <property type="entry name" value="Nonribosomal peptide synthetase, condensation domain"/>
    <property type="match status" value="2"/>
</dbReference>
<keyword evidence="5" id="KW-0489">Methyltransferase</keyword>
<dbReference type="Pfam" id="PF02801">
    <property type="entry name" value="Ketoacyl-synt_C"/>
    <property type="match status" value="1"/>
</dbReference>
<feature type="domain" description="PKS/mFAS DH" evidence="15">
    <location>
        <begin position="943"/>
        <end position="1241"/>
    </location>
</feature>
<feature type="region of interest" description="N-terminal hotdog fold" evidence="10">
    <location>
        <begin position="943"/>
        <end position="1079"/>
    </location>
</feature>
<dbReference type="EMBL" id="MIKG01000019">
    <property type="protein sequence ID" value="RAO72464.1"/>
    <property type="molecule type" value="Genomic_DNA"/>
</dbReference>
<dbReference type="PROSITE" id="PS00455">
    <property type="entry name" value="AMP_BINDING"/>
    <property type="match status" value="1"/>
</dbReference>
<dbReference type="InterPro" id="IPR009081">
    <property type="entry name" value="PP-bd_ACP"/>
</dbReference>
<evidence type="ECO:0000256" key="10">
    <source>
        <dbReference type="PROSITE-ProRule" id="PRU01363"/>
    </source>
</evidence>
<dbReference type="InterPro" id="IPR014031">
    <property type="entry name" value="Ketoacyl_synth_C"/>
</dbReference>
<dbReference type="SMART" id="SM00822">
    <property type="entry name" value="PKS_KR"/>
    <property type="match status" value="1"/>
</dbReference>
<dbReference type="Pfam" id="PF08242">
    <property type="entry name" value="Methyltransf_12"/>
    <property type="match status" value="1"/>
</dbReference>
<dbReference type="InterPro" id="IPR042099">
    <property type="entry name" value="ANL_N_sf"/>
</dbReference>
<dbReference type="Pfam" id="PF00501">
    <property type="entry name" value="AMP-binding"/>
    <property type="match status" value="1"/>
</dbReference>
<evidence type="ECO:0000256" key="9">
    <source>
        <dbReference type="ARBA" id="ARBA00029443"/>
    </source>
</evidence>
<dbReference type="GeneID" id="63797690"/>
<dbReference type="Pfam" id="PF00550">
    <property type="entry name" value="PP-binding"/>
    <property type="match status" value="2"/>
</dbReference>
<dbReference type="InterPro" id="IPR013217">
    <property type="entry name" value="Methyltransf_12"/>
</dbReference>
<keyword evidence="11" id="KW-0175">Coiled coil</keyword>
<dbReference type="PROSITE" id="PS52019">
    <property type="entry name" value="PKS_MFAS_DH"/>
    <property type="match status" value="1"/>
</dbReference>
<keyword evidence="3" id="KW-0597">Phosphoprotein</keyword>
<dbReference type="InterPro" id="IPR016039">
    <property type="entry name" value="Thiolase-like"/>
</dbReference>
<dbReference type="PROSITE" id="PS50075">
    <property type="entry name" value="CARRIER"/>
    <property type="match status" value="2"/>
</dbReference>
<dbReference type="InterPro" id="IPR057326">
    <property type="entry name" value="KR_dom"/>
</dbReference>
<dbReference type="SUPFAM" id="SSF55048">
    <property type="entry name" value="Probable ACP-binding domain of malonyl-CoA ACP transacylase"/>
    <property type="match status" value="1"/>
</dbReference>
<dbReference type="PROSITE" id="PS52004">
    <property type="entry name" value="KS3_2"/>
    <property type="match status" value="1"/>
</dbReference>
<protein>
    <recommendedName>
        <fullName evidence="18">Carrier domain-containing protein</fullName>
    </recommendedName>
</protein>
<dbReference type="STRING" id="1196081.A0A364L9H3"/>
<dbReference type="InterPro" id="IPR036291">
    <property type="entry name" value="NAD(P)-bd_dom_sf"/>
</dbReference>
<accession>A0A364L9H3</accession>
<gene>
    <name evidence="16" type="ORF">BHQ10_008476</name>
</gene>
<dbReference type="InterPro" id="IPR016035">
    <property type="entry name" value="Acyl_Trfase/lysoPLipase"/>
</dbReference>
<dbReference type="InterPro" id="IPR014043">
    <property type="entry name" value="Acyl_transferase_dom"/>
</dbReference>
<dbReference type="Gene3D" id="3.40.366.10">
    <property type="entry name" value="Malonyl-Coenzyme A Acyl Carrier Protein, domain 2"/>
    <property type="match status" value="1"/>
</dbReference>
<dbReference type="SMART" id="SM00823">
    <property type="entry name" value="PKS_PP"/>
    <property type="match status" value="1"/>
</dbReference>
<dbReference type="InterPro" id="IPR029063">
    <property type="entry name" value="SAM-dependent_MTases_sf"/>
</dbReference>
<dbReference type="Gene3D" id="3.40.50.12780">
    <property type="entry name" value="N-terminal domain of ligase-like"/>
    <property type="match status" value="1"/>
</dbReference>
<dbReference type="SUPFAM" id="SSF52777">
    <property type="entry name" value="CoA-dependent acyltransferases"/>
    <property type="match status" value="2"/>
</dbReference>
<feature type="region of interest" description="C-terminal hotdog fold" evidence="10">
    <location>
        <begin position="1094"/>
        <end position="1241"/>
    </location>
</feature>
<dbReference type="Pfam" id="PF22621">
    <property type="entry name" value="CurL-like_PKS_C"/>
    <property type="match status" value="1"/>
</dbReference>
<evidence type="ECO:0000256" key="12">
    <source>
        <dbReference type="SAM" id="MobiDB-lite"/>
    </source>
</evidence>
<dbReference type="InterPro" id="IPR020806">
    <property type="entry name" value="PKS_PP-bd"/>
</dbReference>
<feature type="region of interest" description="Disordered" evidence="12">
    <location>
        <begin position="2477"/>
        <end position="2516"/>
    </location>
</feature>
<dbReference type="OrthoDB" id="329835at2759"/>
<dbReference type="SMART" id="SM00825">
    <property type="entry name" value="PKS_KS"/>
    <property type="match status" value="1"/>
</dbReference>
<keyword evidence="17" id="KW-1185">Reference proteome</keyword>
<dbReference type="SUPFAM" id="SSF52151">
    <property type="entry name" value="FabD/lysophospholipase-like"/>
    <property type="match status" value="1"/>
</dbReference>
<evidence type="ECO:0000256" key="7">
    <source>
        <dbReference type="ARBA" id="ARBA00022737"/>
    </source>
</evidence>
<dbReference type="InterPro" id="IPR020845">
    <property type="entry name" value="AMP-binding_CS"/>
</dbReference>
<feature type="domain" description="Carrier" evidence="13">
    <location>
        <begin position="3502"/>
        <end position="3582"/>
    </location>
</feature>
<evidence type="ECO:0000256" key="1">
    <source>
        <dbReference type="ARBA" id="ARBA00005179"/>
    </source>
</evidence>
<name>A0A364L9H3_TALAM</name>
<dbReference type="InterPro" id="IPR020807">
    <property type="entry name" value="PKS_DH"/>
</dbReference>
<feature type="active site" description="Proton acceptor; for dehydratase activity" evidence="10">
    <location>
        <position position="975"/>
    </location>
</feature>
<reference evidence="16 17" key="1">
    <citation type="journal article" date="2017" name="Biotechnol. Biofuels">
        <title>Differential beta-glucosidase expression as a function of carbon source availability in Talaromyces amestolkiae: a genomic and proteomic approach.</title>
        <authorList>
            <person name="de Eugenio L.I."/>
            <person name="Mendez-Liter J.A."/>
            <person name="Nieto-Dominguez M."/>
            <person name="Alonso L."/>
            <person name="Gil-Munoz J."/>
            <person name="Barriuso J."/>
            <person name="Prieto A."/>
            <person name="Martinez M.J."/>
        </authorList>
    </citation>
    <scope>NUCLEOTIDE SEQUENCE [LARGE SCALE GENOMIC DNA]</scope>
    <source>
        <strain evidence="16 17">CIB</strain>
    </source>
</reference>
<dbReference type="SUPFAM" id="SSF56801">
    <property type="entry name" value="Acetyl-CoA synthetase-like"/>
    <property type="match status" value="1"/>
</dbReference>
<dbReference type="InterPro" id="IPR001227">
    <property type="entry name" value="Ac_transferase_dom_sf"/>
</dbReference>
<comment type="caution">
    <text evidence="16">The sequence shown here is derived from an EMBL/GenBank/DDBJ whole genome shotgun (WGS) entry which is preliminary data.</text>
</comment>
<dbReference type="GO" id="GO:0031177">
    <property type="term" value="F:phosphopantetheine binding"/>
    <property type="evidence" value="ECO:0007669"/>
    <property type="project" value="InterPro"/>
</dbReference>
<dbReference type="InterPro" id="IPR013968">
    <property type="entry name" value="PKS_KR"/>
</dbReference>
<evidence type="ECO:0000259" key="13">
    <source>
        <dbReference type="PROSITE" id="PS50075"/>
    </source>
</evidence>
<feature type="active site" description="Proton donor; for dehydratase activity" evidence="10">
    <location>
        <position position="1156"/>
    </location>
</feature>
<dbReference type="SUPFAM" id="SSF53335">
    <property type="entry name" value="S-adenosyl-L-methionine-dependent methyltransferases"/>
    <property type="match status" value="1"/>
</dbReference>
<dbReference type="InterPro" id="IPR014030">
    <property type="entry name" value="Ketoacyl_synth_N"/>
</dbReference>
<dbReference type="InterPro" id="IPR020841">
    <property type="entry name" value="PKS_Beta-ketoAc_synthase_dom"/>
</dbReference>
<dbReference type="FunFam" id="3.40.47.10:FF:000019">
    <property type="entry name" value="Polyketide synthase type I"/>
    <property type="match status" value="1"/>
</dbReference>
<dbReference type="GO" id="GO:0008168">
    <property type="term" value="F:methyltransferase activity"/>
    <property type="evidence" value="ECO:0007669"/>
    <property type="project" value="UniProtKB-KW"/>
</dbReference>
<evidence type="ECO:0000259" key="14">
    <source>
        <dbReference type="PROSITE" id="PS52004"/>
    </source>
</evidence>
<feature type="domain" description="Carrier" evidence="13">
    <location>
        <begin position="2390"/>
        <end position="2465"/>
    </location>
</feature>
<dbReference type="SUPFAM" id="SSF47336">
    <property type="entry name" value="ACP-like"/>
    <property type="match status" value="2"/>
</dbReference>
<dbReference type="Gene3D" id="3.40.50.720">
    <property type="entry name" value="NAD(P)-binding Rossmann-like Domain"/>
    <property type="match status" value="3"/>
</dbReference>
<keyword evidence="4" id="KW-0436">Ligase</keyword>
<dbReference type="SMART" id="SM00826">
    <property type="entry name" value="PKS_DH"/>
    <property type="match status" value="1"/>
</dbReference>
<dbReference type="GO" id="GO:0006633">
    <property type="term" value="P:fatty acid biosynthetic process"/>
    <property type="evidence" value="ECO:0007669"/>
    <property type="project" value="TreeGrafter"/>
</dbReference>